<keyword evidence="1" id="KW-1003">Cell membrane</keyword>
<dbReference type="Proteomes" id="UP001596044">
    <property type="component" value="Unassembled WGS sequence"/>
</dbReference>
<dbReference type="InterPro" id="IPR020912">
    <property type="entry name" value="UPF0295"/>
</dbReference>
<reference evidence="7" key="1">
    <citation type="journal article" date="2019" name="Int. J. Syst. Evol. Microbiol.">
        <title>The Global Catalogue of Microorganisms (GCM) 10K type strain sequencing project: providing services to taxonomists for standard genome sequencing and annotation.</title>
        <authorList>
            <consortium name="The Broad Institute Genomics Platform"/>
            <consortium name="The Broad Institute Genome Sequencing Center for Infectious Disease"/>
            <person name="Wu L."/>
            <person name="Ma J."/>
        </authorList>
    </citation>
    <scope>NUCLEOTIDE SEQUENCE [LARGE SCALE GENOMIC DNA]</scope>
    <source>
        <strain evidence="7">KACC 11904</strain>
    </source>
</reference>
<dbReference type="Pfam" id="PF11023">
    <property type="entry name" value="DUF2614"/>
    <property type="match status" value="1"/>
</dbReference>
<protein>
    <submittedName>
        <fullName evidence="6">DUF2614 family zinc ribbon-containing protein</fullName>
    </submittedName>
</protein>
<keyword evidence="7" id="KW-1185">Reference proteome</keyword>
<comment type="caution">
    <text evidence="6">The sequence shown here is derived from an EMBL/GenBank/DDBJ whole genome shotgun (WGS) entry which is preliminary data.</text>
</comment>
<gene>
    <name evidence="6" type="ORF">ACFPOG_17440</name>
</gene>
<dbReference type="EMBL" id="JBHSMJ010000024">
    <property type="protein sequence ID" value="MFC5450036.1"/>
    <property type="molecule type" value="Genomic_DNA"/>
</dbReference>
<dbReference type="NCBIfam" id="NF002796">
    <property type="entry name" value="PRK02935.1"/>
    <property type="match status" value="1"/>
</dbReference>
<keyword evidence="3 5" id="KW-1133">Transmembrane helix</keyword>
<evidence type="ECO:0000256" key="5">
    <source>
        <dbReference type="SAM" id="Phobius"/>
    </source>
</evidence>
<organism evidence="6 7">
    <name type="scientific">Paenibacillus aestuarii</name>
    <dbReference type="NCBI Taxonomy" id="516965"/>
    <lineage>
        <taxon>Bacteria</taxon>
        <taxon>Bacillati</taxon>
        <taxon>Bacillota</taxon>
        <taxon>Bacilli</taxon>
        <taxon>Bacillales</taxon>
        <taxon>Paenibacillaceae</taxon>
        <taxon>Paenibacillus</taxon>
    </lineage>
</organism>
<evidence type="ECO:0000256" key="4">
    <source>
        <dbReference type="ARBA" id="ARBA00023136"/>
    </source>
</evidence>
<dbReference type="RefSeq" id="WP_270880724.1">
    <property type="nucleotide sequence ID" value="NZ_JAQFVF010000035.1"/>
</dbReference>
<accession>A0ABW0KB96</accession>
<feature type="transmembrane region" description="Helical" evidence="5">
    <location>
        <begin position="12"/>
        <end position="37"/>
    </location>
</feature>
<evidence type="ECO:0000313" key="7">
    <source>
        <dbReference type="Proteomes" id="UP001596044"/>
    </source>
</evidence>
<sequence>MRMRSSKVNEFRLWGLAMTMGGMLLMIVGLAGIVFNWGTAGRIIAVIFMIIGMISMMVSMGIYFWAGMLSTSATVIDCPECGRRTKMLGKTDRCMFCKTILTVDPQYKSDADSEASVEAHLPHFHPNRDHEHKPH</sequence>
<evidence type="ECO:0000256" key="2">
    <source>
        <dbReference type="ARBA" id="ARBA00022692"/>
    </source>
</evidence>
<proteinExistence type="predicted"/>
<keyword evidence="4 5" id="KW-0472">Membrane</keyword>
<evidence type="ECO:0000313" key="6">
    <source>
        <dbReference type="EMBL" id="MFC5450036.1"/>
    </source>
</evidence>
<evidence type="ECO:0000256" key="1">
    <source>
        <dbReference type="ARBA" id="ARBA00022475"/>
    </source>
</evidence>
<name>A0ABW0KB96_9BACL</name>
<evidence type="ECO:0000256" key="3">
    <source>
        <dbReference type="ARBA" id="ARBA00022989"/>
    </source>
</evidence>
<feature type="transmembrane region" description="Helical" evidence="5">
    <location>
        <begin position="43"/>
        <end position="66"/>
    </location>
</feature>
<keyword evidence="2 5" id="KW-0812">Transmembrane</keyword>